<protein>
    <submittedName>
        <fullName evidence="2">Uncharacterized protein</fullName>
    </submittedName>
</protein>
<organism evidence="2 3">
    <name type="scientific">Cognatiyoonia koreensis</name>
    <dbReference type="NCBI Taxonomy" id="364200"/>
    <lineage>
        <taxon>Bacteria</taxon>
        <taxon>Pseudomonadati</taxon>
        <taxon>Pseudomonadota</taxon>
        <taxon>Alphaproteobacteria</taxon>
        <taxon>Rhodobacterales</taxon>
        <taxon>Paracoccaceae</taxon>
        <taxon>Cognatiyoonia</taxon>
    </lineage>
</organism>
<keyword evidence="3" id="KW-1185">Reference proteome</keyword>
<accession>A0A1I0NLV9</accession>
<evidence type="ECO:0000256" key="1">
    <source>
        <dbReference type="SAM" id="SignalP"/>
    </source>
</evidence>
<feature type="signal peptide" evidence="1">
    <location>
        <begin position="1"/>
        <end position="22"/>
    </location>
</feature>
<dbReference type="Proteomes" id="UP000199167">
    <property type="component" value="Unassembled WGS sequence"/>
</dbReference>
<sequence length="133" mass="14390">MWRFASYLIGVAFCLTASAASALVLPPPPADCTLRDGTEIRFQGADSNEISLVETSRNGSSVVLGFPEQRRGLTIRARENGSLFGVVGQLQTMIASPDTFNLLDVAAAFDQDKFNTEIGYLSPDLLRCMAKDN</sequence>
<feature type="chain" id="PRO_5011778261" evidence="1">
    <location>
        <begin position="23"/>
        <end position="133"/>
    </location>
</feature>
<keyword evidence="1" id="KW-0732">Signal</keyword>
<dbReference type="EMBL" id="FOIZ01000001">
    <property type="protein sequence ID" value="SEW02228.1"/>
    <property type="molecule type" value="Genomic_DNA"/>
</dbReference>
<reference evidence="2 3" key="1">
    <citation type="submission" date="2016-10" db="EMBL/GenBank/DDBJ databases">
        <authorList>
            <person name="de Groot N.N."/>
        </authorList>
    </citation>
    <scope>NUCLEOTIDE SEQUENCE [LARGE SCALE GENOMIC DNA]</scope>
    <source>
        <strain evidence="2 3">DSM 17925</strain>
    </source>
</reference>
<name>A0A1I0NLV9_9RHOB</name>
<dbReference type="STRING" id="364200.SAMN04488515_0693"/>
<evidence type="ECO:0000313" key="3">
    <source>
        <dbReference type="Proteomes" id="UP000199167"/>
    </source>
</evidence>
<evidence type="ECO:0000313" key="2">
    <source>
        <dbReference type="EMBL" id="SEW02228.1"/>
    </source>
</evidence>
<dbReference type="RefSeq" id="WP_089990299.1">
    <property type="nucleotide sequence ID" value="NZ_FOIZ01000001.1"/>
</dbReference>
<gene>
    <name evidence="2" type="ORF">SAMN04488515_0693</name>
</gene>
<dbReference type="AlphaFoldDB" id="A0A1I0NLV9"/>
<proteinExistence type="predicted"/>